<feature type="compositionally biased region" description="Polar residues" evidence="1">
    <location>
        <begin position="96"/>
        <end position="114"/>
    </location>
</feature>
<sequence length="241" mass="25621">MSHRSVRCPQCRTQANVPTAVVTARCPSCGHVFGVEAALVAETPMPASKTRAKATTGSAGAGLNIPVIAGILAGLLILGTVAAGMVLLSSGSADTDAVATNSGSTADVSSNADTPSDDQPVLVEPTEAQLAALQIARVPEDKRRRIYDQIRDSARTTIEAPLLVPDGNPVRATLEKNQQAIHDRSLMQLSALHDVSMEDLERITIEGDTKNWDPSPRSHARRNGERLYPEERSRGWKGKGN</sequence>
<comment type="caution">
    <text evidence="3">The sequence shown here is derived from an EMBL/GenBank/DDBJ whole genome shotgun (WGS) entry which is preliminary data.</text>
</comment>
<feature type="transmembrane region" description="Helical" evidence="2">
    <location>
        <begin position="65"/>
        <end position="88"/>
    </location>
</feature>
<keyword evidence="2" id="KW-1133">Transmembrane helix</keyword>
<evidence type="ECO:0000256" key="2">
    <source>
        <dbReference type="SAM" id="Phobius"/>
    </source>
</evidence>
<feature type="compositionally biased region" description="Basic and acidic residues" evidence="1">
    <location>
        <begin position="222"/>
        <end position="234"/>
    </location>
</feature>
<keyword evidence="2" id="KW-0472">Membrane</keyword>
<evidence type="ECO:0000313" key="3">
    <source>
        <dbReference type="EMBL" id="MCC9641094.1"/>
    </source>
</evidence>
<accession>A0ABS8NCG7</accession>
<name>A0ABS8NCG7_9BACT</name>
<dbReference type="EMBL" id="JAJKFW010000004">
    <property type="protein sequence ID" value="MCC9641094.1"/>
    <property type="molecule type" value="Genomic_DNA"/>
</dbReference>
<proteinExistence type="predicted"/>
<dbReference type="Proteomes" id="UP001430306">
    <property type="component" value="Unassembled WGS sequence"/>
</dbReference>
<feature type="region of interest" description="Disordered" evidence="1">
    <location>
        <begin position="207"/>
        <end position="241"/>
    </location>
</feature>
<gene>
    <name evidence="3" type="ORF">LOC71_02330</name>
</gene>
<dbReference type="RefSeq" id="WP_230271006.1">
    <property type="nucleotide sequence ID" value="NZ_JAJKFW010000004.1"/>
</dbReference>
<keyword evidence="4" id="KW-1185">Reference proteome</keyword>
<feature type="region of interest" description="Disordered" evidence="1">
    <location>
        <begin position="96"/>
        <end position="118"/>
    </location>
</feature>
<organism evidence="3 4">
    <name type="scientific">Rhodopirellula halodulae</name>
    <dbReference type="NCBI Taxonomy" id="2894198"/>
    <lineage>
        <taxon>Bacteria</taxon>
        <taxon>Pseudomonadati</taxon>
        <taxon>Planctomycetota</taxon>
        <taxon>Planctomycetia</taxon>
        <taxon>Pirellulales</taxon>
        <taxon>Pirellulaceae</taxon>
        <taxon>Rhodopirellula</taxon>
    </lineage>
</organism>
<protein>
    <submittedName>
        <fullName evidence="3">Zinc-ribbon domain-containing protein</fullName>
    </submittedName>
</protein>
<reference evidence="3" key="1">
    <citation type="submission" date="2021-11" db="EMBL/GenBank/DDBJ databases">
        <title>Genome sequence.</title>
        <authorList>
            <person name="Sun Q."/>
        </authorList>
    </citation>
    <scope>NUCLEOTIDE SEQUENCE</scope>
    <source>
        <strain evidence="3">JC740</strain>
    </source>
</reference>
<keyword evidence="2" id="KW-0812">Transmembrane</keyword>
<evidence type="ECO:0000256" key="1">
    <source>
        <dbReference type="SAM" id="MobiDB-lite"/>
    </source>
</evidence>
<evidence type="ECO:0000313" key="4">
    <source>
        <dbReference type="Proteomes" id="UP001430306"/>
    </source>
</evidence>